<evidence type="ECO:0000313" key="3">
    <source>
        <dbReference type="Proteomes" id="UP000002247"/>
    </source>
</evidence>
<feature type="region of interest" description="Disordered" evidence="1">
    <location>
        <begin position="20"/>
        <end position="47"/>
    </location>
</feature>
<dbReference type="STRING" id="640132.Srot_2393"/>
<gene>
    <name evidence="2" type="ordered locus">Srot_2393</name>
</gene>
<organism evidence="2 3">
    <name type="scientific">Segniliparus rotundus (strain ATCC BAA-972 / CDC 1076 / CIP 108378 / DSM 44985 / JCM 13578)</name>
    <dbReference type="NCBI Taxonomy" id="640132"/>
    <lineage>
        <taxon>Bacteria</taxon>
        <taxon>Bacillati</taxon>
        <taxon>Actinomycetota</taxon>
        <taxon>Actinomycetes</taxon>
        <taxon>Mycobacteriales</taxon>
        <taxon>Segniliparaceae</taxon>
        <taxon>Segniliparus</taxon>
    </lineage>
</organism>
<sequence>MGDLEADFGKIQAIAERVKGRAGEYQAGHDGAKRARDGEGEWWGHGEEGEQFANGADGYKTGLVSGDESGPQIAEAGKTFGADLADSARLLEEQERANQQGLTAQA</sequence>
<feature type="compositionally biased region" description="Basic and acidic residues" evidence="1">
    <location>
        <begin position="30"/>
        <end position="47"/>
    </location>
</feature>
<evidence type="ECO:0000256" key="1">
    <source>
        <dbReference type="SAM" id="MobiDB-lite"/>
    </source>
</evidence>
<proteinExistence type="predicted"/>
<dbReference type="KEGG" id="srt:Srot_2393"/>
<evidence type="ECO:0000313" key="2">
    <source>
        <dbReference type="EMBL" id="ADG98837.1"/>
    </source>
</evidence>
<keyword evidence="3" id="KW-1185">Reference proteome</keyword>
<dbReference type="EMBL" id="CP001958">
    <property type="protein sequence ID" value="ADG98837.1"/>
    <property type="molecule type" value="Genomic_DNA"/>
</dbReference>
<dbReference type="Proteomes" id="UP000002247">
    <property type="component" value="Chromosome"/>
</dbReference>
<reference evidence="2 3" key="1">
    <citation type="journal article" date="2010" name="Stand. Genomic Sci.">
        <title>Complete genome sequence of Segniliparus rotundus type strain (CDC 1076).</title>
        <authorList>
            <person name="Sikorski J."/>
            <person name="Lapidus A."/>
            <person name="Copeland A."/>
            <person name="Misra M."/>
            <person name="Glavina Del Rio T."/>
            <person name="Nolan M."/>
            <person name="Lucas S."/>
            <person name="Chen F."/>
            <person name="Tice H."/>
            <person name="Cheng J.F."/>
            <person name="Jando M."/>
            <person name="Schneider S."/>
            <person name="Bruce D."/>
            <person name="Goodwin L."/>
            <person name="Pitluck S."/>
            <person name="Liolios K."/>
            <person name="Mikhailova N."/>
            <person name="Pati A."/>
            <person name="Ivanova N."/>
            <person name="Mavromatis K."/>
            <person name="Chen A."/>
            <person name="Palaniappan K."/>
            <person name="Chertkov O."/>
            <person name="Land M."/>
            <person name="Hauser L."/>
            <person name="Chang Y.J."/>
            <person name="Jeffries C.D."/>
            <person name="Brettin T."/>
            <person name="Detter J.C."/>
            <person name="Han C."/>
            <person name="Rohde M."/>
            <person name="Goker M."/>
            <person name="Bristow J."/>
            <person name="Eisen J.A."/>
            <person name="Markowitz V."/>
            <person name="Hugenholtz P."/>
            <person name="Kyrpides N.C."/>
            <person name="Klenk H.P."/>
        </authorList>
    </citation>
    <scope>NUCLEOTIDE SEQUENCE [LARGE SCALE GENOMIC DNA]</scope>
    <source>
        <strain evidence="3">ATCC BAA-972 / CDC 1076 / CIP 108378 / DSM 44985 / JCM 13578</strain>
    </source>
</reference>
<name>D6ZAV1_SEGRD</name>
<dbReference type="HOGENOM" id="CLU_2221394_0_0_11"/>
<dbReference type="AlphaFoldDB" id="D6ZAV1"/>
<accession>D6ZAV1</accession>
<dbReference type="RefSeq" id="WP_013139287.1">
    <property type="nucleotide sequence ID" value="NC_014168.1"/>
</dbReference>
<protein>
    <submittedName>
        <fullName evidence="2">Major facilitator superfamily permease</fullName>
    </submittedName>
</protein>